<dbReference type="EMBL" id="JBITGY010000002">
    <property type="protein sequence ID" value="MFI6497703.1"/>
    <property type="molecule type" value="Genomic_DNA"/>
</dbReference>
<dbReference type="InterPro" id="IPR000524">
    <property type="entry name" value="Tscrpt_reg_HTH_GntR"/>
</dbReference>
<dbReference type="SUPFAM" id="SSF46785">
    <property type="entry name" value="Winged helix' DNA-binding domain"/>
    <property type="match status" value="1"/>
</dbReference>
<evidence type="ECO:0000256" key="1">
    <source>
        <dbReference type="ARBA" id="ARBA00023015"/>
    </source>
</evidence>
<keyword evidence="6" id="KW-1185">Reference proteome</keyword>
<evidence type="ECO:0000259" key="4">
    <source>
        <dbReference type="PROSITE" id="PS50949"/>
    </source>
</evidence>
<dbReference type="PROSITE" id="PS50949">
    <property type="entry name" value="HTH_GNTR"/>
    <property type="match status" value="1"/>
</dbReference>
<dbReference type="SUPFAM" id="SSF64288">
    <property type="entry name" value="Chorismate lyase-like"/>
    <property type="match status" value="1"/>
</dbReference>
<dbReference type="Pfam" id="PF00392">
    <property type="entry name" value="GntR"/>
    <property type="match status" value="1"/>
</dbReference>
<dbReference type="CDD" id="cd07377">
    <property type="entry name" value="WHTH_GntR"/>
    <property type="match status" value="1"/>
</dbReference>
<dbReference type="InterPro" id="IPR028978">
    <property type="entry name" value="Chorismate_lyase_/UTRA_dom_sf"/>
</dbReference>
<comment type="caution">
    <text evidence="5">The sequence shown here is derived from an EMBL/GenBank/DDBJ whole genome shotgun (WGS) entry which is preliminary data.</text>
</comment>
<evidence type="ECO:0000313" key="6">
    <source>
        <dbReference type="Proteomes" id="UP001612741"/>
    </source>
</evidence>
<name>A0ABW7YQZ7_9ACTN</name>
<dbReference type="InterPro" id="IPR036388">
    <property type="entry name" value="WH-like_DNA-bd_sf"/>
</dbReference>
<evidence type="ECO:0000256" key="3">
    <source>
        <dbReference type="ARBA" id="ARBA00023163"/>
    </source>
</evidence>
<keyword evidence="2" id="KW-0238">DNA-binding</keyword>
<keyword evidence="1" id="KW-0805">Transcription regulation</keyword>
<dbReference type="InterPro" id="IPR036390">
    <property type="entry name" value="WH_DNA-bd_sf"/>
</dbReference>
<dbReference type="SMART" id="SM00345">
    <property type="entry name" value="HTH_GNTR"/>
    <property type="match status" value="1"/>
</dbReference>
<dbReference type="InterPro" id="IPR050679">
    <property type="entry name" value="Bact_HTH_transcr_reg"/>
</dbReference>
<organism evidence="5 6">
    <name type="scientific">Nonomuraea typhae</name>
    <dbReference type="NCBI Taxonomy" id="2603600"/>
    <lineage>
        <taxon>Bacteria</taxon>
        <taxon>Bacillati</taxon>
        <taxon>Actinomycetota</taxon>
        <taxon>Actinomycetes</taxon>
        <taxon>Streptosporangiales</taxon>
        <taxon>Streptosporangiaceae</taxon>
        <taxon>Nonomuraea</taxon>
    </lineage>
</organism>
<dbReference type="SMART" id="SM00866">
    <property type="entry name" value="UTRA"/>
    <property type="match status" value="1"/>
</dbReference>
<dbReference type="PANTHER" id="PTHR44846:SF1">
    <property type="entry name" value="MANNOSYL-D-GLYCERATE TRANSPORT_METABOLISM SYSTEM REPRESSOR MNGR-RELATED"/>
    <property type="match status" value="1"/>
</dbReference>
<keyword evidence="3" id="KW-0804">Transcription</keyword>
<sequence length="248" mass="26483">MEYVELARGGGVPAHVQIERWLLASIASGEIAPGDRLPGERALASRLGVSRMTLRQALAALESRGALVRTPGRAGGAFVAEPRVECDLTGLAGFTERMRRAHLTAAARVLRARTGAAPPEVAAALELAPSAPVHEIARVRSAGGAPVALESSFFPAPLLPGLLEEDLGGSLYELLERRYGLAPRQSTEHLDPVVATPEQAAELEVAPGTPLMRIERTARTAQGVPVEYARDLFRPDRVRLTVRTGRPF</sequence>
<dbReference type="PANTHER" id="PTHR44846">
    <property type="entry name" value="MANNOSYL-D-GLYCERATE TRANSPORT/METABOLISM SYSTEM REPRESSOR MNGR-RELATED"/>
    <property type="match status" value="1"/>
</dbReference>
<dbReference type="InterPro" id="IPR011663">
    <property type="entry name" value="UTRA"/>
</dbReference>
<dbReference type="Gene3D" id="3.40.1410.10">
    <property type="entry name" value="Chorismate lyase-like"/>
    <property type="match status" value="1"/>
</dbReference>
<dbReference type="RefSeq" id="WP_397080721.1">
    <property type="nucleotide sequence ID" value="NZ_JBITGY010000002.1"/>
</dbReference>
<evidence type="ECO:0000313" key="5">
    <source>
        <dbReference type="EMBL" id="MFI6497703.1"/>
    </source>
</evidence>
<dbReference type="PRINTS" id="PR00035">
    <property type="entry name" value="HTHGNTR"/>
</dbReference>
<reference evidence="5 6" key="1">
    <citation type="submission" date="2024-10" db="EMBL/GenBank/DDBJ databases">
        <title>The Natural Products Discovery Center: Release of the First 8490 Sequenced Strains for Exploring Actinobacteria Biosynthetic Diversity.</title>
        <authorList>
            <person name="Kalkreuter E."/>
            <person name="Kautsar S.A."/>
            <person name="Yang D."/>
            <person name="Bader C.D."/>
            <person name="Teijaro C.N."/>
            <person name="Fluegel L."/>
            <person name="Davis C.M."/>
            <person name="Simpson J.R."/>
            <person name="Lauterbach L."/>
            <person name="Steele A.D."/>
            <person name="Gui C."/>
            <person name="Meng S."/>
            <person name="Li G."/>
            <person name="Viehrig K."/>
            <person name="Ye F."/>
            <person name="Su P."/>
            <person name="Kiefer A.F."/>
            <person name="Nichols A."/>
            <person name="Cepeda A.J."/>
            <person name="Yan W."/>
            <person name="Fan B."/>
            <person name="Jiang Y."/>
            <person name="Adhikari A."/>
            <person name="Zheng C.-J."/>
            <person name="Schuster L."/>
            <person name="Cowan T.M."/>
            <person name="Smanski M.J."/>
            <person name="Chevrette M.G."/>
            <person name="De Carvalho L.P.S."/>
            <person name="Shen B."/>
        </authorList>
    </citation>
    <scope>NUCLEOTIDE SEQUENCE [LARGE SCALE GENOMIC DNA]</scope>
    <source>
        <strain evidence="5 6">NPDC050545</strain>
    </source>
</reference>
<accession>A0ABW7YQZ7</accession>
<protein>
    <submittedName>
        <fullName evidence="5">GntR family transcriptional regulator</fullName>
    </submittedName>
</protein>
<dbReference type="Gene3D" id="1.10.10.10">
    <property type="entry name" value="Winged helix-like DNA-binding domain superfamily/Winged helix DNA-binding domain"/>
    <property type="match status" value="1"/>
</dbReference>
<dbReference type="Proteomes" id="UP001612741">
    <property type="component" value="Unassembled WGS sequence"/>
</dbReference>
<dbReference type="Pfam" id="PF07702">
    <property type="entry name" value="UTRA"/>
    <property type="match status" value="1"/>
</dbReference>
<gene>
    <name evidence="5" type="ORF">ACIBG2_09975</name>
</gene>
<feature type="domain" description="HTH gntR-type" evidence="4">
    <location>
        <begin position="12"/>
        <end position="82"/>
    </location>
</feature>
<proteinExistence type="predicted"/>
<evidence type="ECO:0000256" key="2">
    <source>
        <dbReference type="ARBA" id="ARBA00023125"/>
    </source>
</evidence>